<keyword evidence="2" id="KW-1185">Reference proteome</keyword>
<evidence type="ECO:0008006" key="3">
    <source>
        <dbReference type="Google" id="ProtNLM"/>
    </source>
</evidence>
<accession>A0ABU6SXE2</accession>
<organism evidence="1 2">
    <name type="scientific">Stylosanthes scabra</name>
    <dbReference type="NCBI Taxonomy" id="79078"/>
    <lineage>
        <taxon>Eukaryota</taxon>
        <taxon>Viridiplantae</taxon>
        <taxon>Streptophyta</taxon>
        <taxon>Embryophyta</taxon>
        <taxon>Tracheophyta</taxon>
        <taxon>Spermatophyta</taxon>
        <taxon>Magnoliopsida</taxon>
        <taxon>eudicotyledons</taxon>
        <taxon>Gunneridae</taxon>
        <taxon>Pentapetalae</taxon>
        <taxon>rosids</taxon>
        <taxon>fabids</taxon>
        <taxon>Fabales</taxon>
        <taxon>Fabaceae</taxon>
        <taxon>Papilionoideae</taxon>
        <taxon>50 kb inversion clade</taxon>
        <taxon>dalbergioids sensu lato</taxon>
        <taxon>Dalbergieae</taxon>
        <taxon>Pterocarpus clade</taxon>
        <taxon>Stylosanthes</taxon>
    </lineage>
</organism>
<dbReference type="Proteomes" id="UP001341840">
    <property type="component" value="Unassembled WGS sequence"/>
</dbReference>
<dbReference type="EMBL" id="JASCZI010063207">
    <property type="protein sequence ID" value="MED6141136.1"/>
    <property type="molecule type" value="Genomic_DNA"/>
</dbReference>
<evidence type="ECO:0000313" key="1">
    <source>
        <dbReference type="EMBL" id="MED6141136.1"/>
    </source>
</evidence>
<proteinExistence type="predicted"/>
<gene>
    <name evidence="1" type="ORF">PIB30_100351</name>
</gene>
<protein>
    <recommendedName>
        <fullName evidence="3">Aminotransferase-like plant mobile domain-containing protein</fullName>
    </recommendedName>
</protein>
<evidence type="ECO:0000313" key="2">
    <source>
        <dbReference type="Proteomes" id="UP001341840"/>
    </source>
</evidence>
<reference evidence="1 2" key="1">
    <citation type="journal article" date="2023" name="Plants (Basel)">
        <title>Bridging the Gap: Combining Genomics and Transcriptomics Approaches to Understand Stylosanthes scabra, an Orphan Legume from the Brazilian Caatinga.</title>
        <authorList>
            <person name="Ferreira-Neto J.R.C."/>
            <person name="da Silva M.D."/>
            <person name="Binneck E."/>
            <person name="de Melo N.F."/>
            <person name="da Silva R.H."/>
            <person name="de Melo A.L.T.M."/>
            <person name="Pandolfi V."/>
            <person name="Bustamante F.O."/>
            <person name="Brasileiro-Vidal A.C."/>
            <person name="Benko-Iseppon A.M."/>
        </authorList>
    </citation>
    <scope>NUCLEOTIDE SEQUENCE [LARGE SCALE GENOMIC DNA]</scope>
    <source>
        <tissue evidence="1">Leaves</tissue>
    </source>
</reference>
<comment type="caution">
    <text evidence="1">The sequence shown here is derived from an EMBL/GenBank/DDBJ whole genome shotgun (WGS) entry which is preliminary data.</text>
</comment>
<sequence>MALEYLGGHPPPDEGKSYARVKLSWLRQRVQMTPGDGAPPDVPRQYARCYIMMMIGGALFPDKTNNIVSLRHNNLEMSAFLPLVISWIYQRFPHFCPPGKDLMAFPLVSRFILLRALFVML</sequence>
<name>A0ABU6SXE2_9FABA</name>